<dbReference type="GO" id="GO:0006666">
    <property type="term" value="P:3-keto-sphinganine metabolic process"/>
    <property type="evidence" value="ECO:0007669"/>
    <property type="project" value="TreeGrafter"/>
</dbReference>
<dbReference type="SUPFAM" id="SSF51735">
    <property type="entry name" value="NAD(P)-binding Rossmann-fold domains"/>
    <property type="match status" value="1"/>
</dbReference>
<comment type="similarity">
    <text evidence="1">Belongs to the short-chain dehydrogenases/reductases (SDR) family.</text>
</comment>
<dbReference type="InterPro" id="IPR002347">
    <property type="entry name" value="SDR_fam"/>
</dbReference>
<reference evidence="2" key="1">
    <citation type="journal article" date="2008" name="BMC Genomics">
        <title>A conifer genomics resource of 200,000 spruce (Picea spp.) ESTs and 6,464 high-quality, sequence-finished full-length cDNAs for Sitka spruce (Picea sitchensis).</title>
        <authorList>
            <person name="Ralph S.G."/>
            <person name="Chun H.J."/>
            <person name="Kolosova N."/>
            <person name="Cooper D."/>
            <person name="Oddy C."/>
            <person name="Ritland C.E."/>
            <person name="Kirkpatrick R."/>
            <person name="Moore R."/>
            <person name="Barber S."/>
            <person name="Holt R.A."/>
            <person name="Jones S.J."/>
            <person name="Marra M.A."/>
            <person name="Douglas C.J."/>
            <person name="Ritland K."/>
            <person name="Bohlmann J."/>
        </authorList>
    </citation>
    <scope>NUCLEOTIDE SEQUENCE</scope>
    <source>
        <tissue evidence="2">Green portion of the leader tissue</tissue>
    </source>
</reference>
<dbReference type="PANTHER" id="PTHR43550:SF12">
    <property type="entry name" value="3-DEHYDROSPHINGANINE REDUCTASE"/>
    <property type="match status" value="1"/>
</dbReference>
<dbReference type="EMBL" id="EF086623">
    <property type="protein sequence ID" value="ABK25881.1"/>
    <property type="molecule type" value="mRNA"/>
</dbReference>
<protein>
    <submittedName>
        <fullName evidence="2">Uncharacterized protein</fullName>
    </submittedName>
</protein>
<dbReference type="AlphaFoldDB" id="A9NZ20"/>
<evidence type="ECO:0000313" key="2">
    <source>
        <dbReference type="EMBL" id="ABK25881.1"/>
    </source>
</evidence>
<dbReference type="InterPro" id="IPR036291">
    <property type="entry name" value="NAD(P)-bd_dom_sf"/>
</dbReference>
<proteinExistence type="evidence at transcript level"/>
<dbReference type="Gene3D" id="3.40.50.720">
    <property type="entry name" value="NAD(P)-binding Rossmann-like Domain"/>
    <property type="match status" value="1"/>
</dbReference>
<dbReference type="PRINTS" id="PR00081">
    <property type="entry name" value="GDHRDH"/>
</dbReference>
<dbReference type="PANTHER" id="PTHR43550">
    <property type="entry name" value="3-KETODIHYDROSPHINGOSINE REDUCTASE"/>
    <property type="match status" value="1"/>
</dbReference>
<name>A9NZ20_PICSI</name>
<dbReference type="Pfam" id="PF00106">
    <property type="entry name" value="adh_short"/>
    <property type="match status" value="1"/>
</dbReference>
<accession>A9NZ20</accession>
<organism evidence="2">
    <name type="scientific">Picea sitchensis</name>
    <name type="common">Sitka spruce</name>
    <name type="synonym">Pinus sitchensis</name>
    <dbReference type="NCBI Taxonomy" id="3332"/>
    <lineage>
        <taxon>Eukaryota</taxon>
        <taxon>Viridiplantae</taxon>
        <taxon>Streptophyta</taxon>
        <taxon>Embryophyta</taxon>
        <taxon>Tracheophyta</taxon>
        <taxon>Spermatophyta</taxon>
        <taxon>Pinopsida</taxon>
        <taxon>Pinidae</taxon>
        <taxon>Conifers I</taxon>
        <taxon>Pinales</taxon>
        <taxon>Pinaceae</taxon>
        <taxon>Picea</taxon>
    </lineage>
</organism>
<dbReference type="GO" id="GO:0047560">
    <property type="term" value="F:3-dehydrosphinganine reductase activity"/>
    <property type="evidence" value="ECO:0007669"/>
    <property type="project" value="TreeGrafter"/>
</dbReference>
<dbReference type="PRINTS" id="PR00080">
    <property type="entry name" value="SDRFAMILY"/>
</dbReference>
<sequence length="339" mass="37098">MEFWAISAVAFGLAAGISVFFRPSGRASALGTKSLEKKHVVITGGSSGIGFAMAQEVILQGGFVTLISRSYANLQAAVERLVKDLSCDPDRVLSKVADVSDHQAITQAIQEAFQWKPIDFLICNAGLTRGGQLENQPVEDMDLVIRTNLNGTVYPVHAALPLMKERSKEHPGSIVFIGSQASLFVFYGHSVYTATKYAVKGLAESLKLELTPYDISVSLACPGFVDTPFLDEAEKEKDEDDIKLLKIVNLYDRKNVEIPKNVAKKVLEGAKQGTFLITTNIYPGLFVSTLARGFLPAESVGRCLLEMIMYFPFRALSLLGANDIHKAILKYSKVNIMKM</sequence>
<dbReference type="GO" id="GO:0005789">
    <property type="term" value="C:endoplasmic reticulum membrane"/>
    <property type="evidence" value="ECO:0007669"/>
    <property type="project" value="TreeGrafter"/>
</dbReference>
<evidence type="ECO:0000256" key="1">
    <source>
        <dbReference type="RuleBase" id="RU000363"/>
    </source>
</evidence>
<dbReference type="GO" id="GO:0030148">
    <property type="term" value="P:sphingolipid biosynthetic process"/>
    <property type="evidence" value="ECO:0007669"/>
    <property type="project" value="TreeGrafter"/>
</dbReference>